<keyword evidence="3 4" id="KW-0964">Secreted</keyword>
<evidence type="ECO:0000256" key="4">
    <source>
        <dbReference type="RuleBase" id="RU363099"/>
    </source>
</evidence>
<comment type="similarity">
    <text evidence="1 4">Belongs to the plant dirigent protein family.</text>
</comment>
<comment type="subunit">
    <text evidence="2 4">Homodimer.</text>
</comment>
<dbReference type="Gene3D" id="2.40.480.10">
    <property type="entry name" value="Allene oxide cyclase-like"/>
    <property type="match status" value="1"/>
</dbReference>
<name>A0A9W7IVX9_HIBTR</name>
<comment type="caution">
    <text evidence="5">The sequence shown here is derived from an EMBL/GenBank/DDBJ whole genome shotgun (WGS) entry which is preliminary data.</text>
</comment>
<keyword evidence="4" id="KW-0052">Apoplast</keyword>
<reference evidence="5" key="1">
    <citation type="submission" date="2023-05" db="EMBL/GenBank/DDBJ databases">
        <title>Genome and transcriptome analyses reveal genes involved in the formation of fine ridges on petal epidermal cells in Hibiscus trionum.</title>
        <authorList>
            <person name="Koshimizu S."/>
            <person name="Masuda S."/>
            <person name="Ishii T."/>
            <person name="Shirasu K."/>
            <person name="Hoshino A."/>
            <person name="Arita M."/>
        </authorList>
    </citation>
    <scope>NUCLEOTIDE SEQUENCE</scope>
    <source>
        <strain evidence="5">Hamamatsu line</strain>
    </source>
</reference>
<feature type="chain" id="PRO_5041018040" description="Dirigent protein" evidence="4">
    <location>
        <begin position="25"/>
        <end position="203"/>
    </location>
</feature>
<dbReference type="GO" id="GO:0009699">
    <property type="term" value="P:phenylpropanoid biosynthetic process"/>
    <property type="evidence" value="ECO:0007669"/>
    <property type="project" value="UniProtKB-ARBA"/>
</dbReference>
<dbReference type="EMBL" id="BSYR01000037">
    <property type="protein sequence ID" value="GMJ03573.1"/>
    <property type="molecule type" value="Genomic_DNA"/>
</dbReference>
<evidence type="ECO:0000256" key="2">
    <source>
        <dbReference type="ARBA" id="ARBA00011738"/>
    </source>
</evidence>
<evidence type="ECO:0000256" key="1">
    <source>
        <dbReference type="ARBA" id="ARBA00010746"/>
    </source>
</evidence>
<dbReference type="GO" id="GO:0048046">
    <property type="term" value="C:apoplast"/>
    <property type="evidence" value="ECO:0007669"/>
    <property type="project" value="UniProtKB-SubCell"/>
</dbReference>
<gene>
    <name evidence="5" type="ORF">HRI_004026500</name>
</gene>
<keyword evidence="6" id="KW-1185">Reference proteome</keyword>
<dbReference type="Pfam" id="PF03018">
    <property type="entry name" value="Dirigent"/>
    <property type="match status" value="1"/>
</dbReference>
<comment type="function">
    <text evidence="4">Dirigent proteins impart stereoselectivity on the phenoxy radical-coupling reaction, yielding optically active lignans from two molecules of coniferyl alcohol in the biosynthesis of lignans, flavonolignans, and alkaloids and thus plays a central role in plant secondary metabolism.</text>
</comment>
<dbReference type="PANTHER" id="PTHR21495">
    <property type="entry name" value="NUCLEOPORIN-RELATED"/>
    <property type="match status" value="1"/>
</dbReference>
<accession>A0A9W7IVX9</accession>
<evidence type="ECO:0000313" key="6">
    <source>
        <dbReference type="Proteomes" id="UP001165190"/>
    </source>
</evidence>
<evidence type="ECO:0000256" key="3">
    <source>
        <dbReference type="ARBA" id="ARBA00022525"/>
    </source>
</evidence>
<dbReference type="InterPro" id="IPR004265">
    <property type="entry name" value="Dirigent"/>
</dbReference>
<feature type="signal peptide" evidence="4">
    <location>
        <begin position="1"/>
        <end position="24"/>
    </location>
</feature>
<proteinExistence type="inferred from homology"/>
<dbReference type="InterPro" id="IPR044859">
    <property type="entry name" value="Allene_oxi_cyc_Dirigent"/>
</dbReference>
<sequence>MGKSLILAWILVLGTALALAPCRGYYSITKPYVPAPKKVTHLHFFLHDTISGNSPSAVIVARPNRRTASNDTFGTVAATDDRLTVGPDVTPEVIGNTQGLYVSTDRDVPCLMVYMDFEFTGGGFNGSSIIVFSRNLIAETEREVAVVGGRGKFRMAQGYAQLKTYYLNVTSGDTIVEYKVTDLLGRWQLAYCLFHQQIILSKF</sequence>
<dbReference type="AlphaFoldDB" id="A0A9W7IVX9"/>
<dbReference type="OrthoDB" id="1864232at2759"/>
<keyword evidence="4" id="KW-0732">Signal</keyword>
<protein>
    <recommendedName>
        <fullName evidence="4">Dirigent protein</fullName>
    </recommendedName>
</protein>
<evidence type="ECO:0000313" key="5">
    <source>
        <dbReference type="EMBL" id="GMJ03573.1"/>
    </source>
</evidence>
<comment type="subcellular location">
    <subcellularLocation>
        <location evidence="4">Secreted</location>
        <location evidence="4">Extracellular space</location>
        <location evidence="4">Apoplast</location>
    </subcellularLocation>
</comment>
<dbReference type="Proteomes" id="UP001165190">
    <property type="component" value="Unassembled WGS sequence"/>
</dbReference>
<organism evidence="5 6">
    <name type="scientific">Hibiscus trionum</name>
    <name type="common">Flower of an hour</name>
    <dbReference type="NCBI Taxonomy" id="183268"/>
    <lineage>
        <taxon>Eukaryota</taxon>
        <taxon>Viridiplantae</taxon>
        <taxon>Streptophyta</taxon>
        <taxon>Embryophyta</taxon>
        <taxon>Tracheophyta</taxon>
        <taxon>Spermatophyta</taxon>
        <taxon>Magnoliopsida</taxon>
        <taxon>eudicotyledons</taxon>
        <taxon>Gunneridae</taxon>
        <taxon>Pentapetalae</taxon>
        <taxon>rosids</taxon>
        <taxon>malvids</taxon>
        <taxon>Malvales</taxon>
        <taxon>Malvaceae</taxon>
        <taxon>Malvoideae</taxon>
        <taxon>Hibiscus</taxon>
    </lineage>
</organism>